<comment type="caution">
    <text evidence="4">The sequence shown here is derived from an EMBL/GenBank/DDBJ whole genome shotgun (WGS) entry which is preliminary data.</text>
</comment>
<dbReference type="Pfam" id="PF13920">
    <property type="entry name" value="zf-C3HC4_3"/>
    <property type="match status" value="1"/>
</dbReference>
<accession>A0AA88WZ62</accession>
<organism evidence="4 5">
    <name type="scientific">Escallonia herrerae</name>
    <dbReference type="NCBI Taxonomy" id="1293975"/>
    <lineage>
        <taxon>Eukaryota</taxon>
        <taxon>Viridiplantae</taxon>
        <taxon>Streptophyta</taxon>
        <taxon>Embryophyta</taxon>
        <taxon>Tracheophyta</taxon>
        <taxon>Spermatophyta</taxon>
        <taxon>Magnoliopsida</taxon>
        <taxon>eudicotyledons</taxon>
        <taxon>Gunneridae</taxon>
        <taxon>Pentapetalae</taxon>
        <taxon>asterids</taxon>
        <taxon>campanulids</taxon>
        <taxon>Escalloniales</taxon>
        <taxon>Escalloniaceae</taxon>
        <taxon>Escallonia</taxon>
    </lineage>
</organism>
<evidence type="ECO:0000256" key="1">
    <source>
        <dbReference type="PROSITE-ProRule" id="PRU00175"/>
    </source>
</evidence>
<keyword evidence="1" id="KW-0862">Zinc</keyword>
<keyword evidence="5" id="KW-1185">Reference proteome</keyword>
<proteinExistence type="predicted"/>
<dbReference type="GO" id="GO:0008270">
    <property type="term" value="F:zinc ion binding"/>
    <property type="evidence" value="ECO:0007669"/>
    <property type="project" value="UniProtKB-KW"/>
</dbReference>
<evidence type="ECO:0000259" key="3">
    <source>
        <dbReference type="PROSITE" id="PS50089"/>
    </source>
</evidence>
<dbReference type="AlphaFoldDB" id="A0AA88WZ62"/>
<dbReference type="EMBL" id="JAVXUP010000134">
    <property type="protein sequence ID" value="KAK3036981.1"/>
    <property type="molecule type" value="Genomic_DNA"/>
</dbReference>
<dbReference type="PROSITE" id="PS50089">
    <property type="entry name" value="ZF_RING_2"/>
    <property type="match status" value="1"/>
</dbReference>
<dbReference type="PANTHER" id="PTHR46629">
    <property type="entry name" value="OS01G0917900 PROTEIN"/>
    <property type="match status" value="1"/>
</dbReference>
<protein>
    <recommendedName>
        <fullName evidence="3">RING-type domain-containing protein</fullName>
    </recommendedName>
</protein>
<dbReference type="Proteomes" id="UP001188597">
    <property type="component" value="Unassembled WGS sequence"/>
</dbReference>
<feature type="compositionally biased region" description="Low complexity" evidence="2">
    <location>
        <begin position="130"/>
        <end position="139"/>
    </location>
</feature>
<gene>
    <name evidence="4" type="ORF">RJ639_030946</name>
</gene>
<dbReference type="InterPro" id="IPR013083">
    <property type="entry name" value="Znf_RING/FYVE/PHD"/>
</dbReference>
<feature type="region of interest" description="Disordered" evidence="2">
    <location>
        <begin position="126"/>
        <end position="160"/>
    </location>
</feature>
<dbReference type="SUPFAM" id="SSF57850">
    <property type="entry name" value="RING/U-box"/>
    <property type="match status" value="1"/>
</dbReference>
<name>A0AA88WZ62_9ASTE</name>
<reference evidence="4" key="1">
    <citation type="submission" date="2022-12" db="EMBL/GenBank/DDBJ databases">
        <title>Draft genome assemblies for two species of Escallonia (Escalloniales).</title>
        <authorList>
            <person name="Chanderbali A."/>
            <person name="Dervinis C."/>
            <person name="Anghel I."/>
            <person name="Soltis D."/>
            <person name="Soltis P."/>
            <person name="Zapata F."/>
        </authorList>
    </citation>
    <scope>NUCLEOTIDE SEQUENCE</scope>
    <source>
        <strain evidence="4">UCBG64.0493</strain>
        <tissue evidence="4">Leaf</tissue>
    </source>
</reference>
<sequence>MSQLGDLLVLGLQNREARRIVEFLREKMNGLDRVGRRKSFKERLGFTGMGCCGATLGLRPSSMSVREEEDEEGPVQQIEVIDVGRAQPENVLDPDCLAHTPVVGSSMNLATALAAERHYRAAQDSDGVDLLSGPSLGPELGPGPDPIGTDDNGPAESVPGTPLRVSLMRLLEESDGVDGEMEKERGGAGWDTVCCVCMGRKKGAAFIPCGHTFCRVCSRELWLNRGSCPLCNRPISEILDIF</sequence>
<evidence type="ECO:0000313" key="5">
    <source>
        <dbReference type="Proteomes" id="UP001188597"/>
    </source>
</evidence>
<keyword evidence="1" id="KW-0863">Zinc-finger</keyword>
<feature type="domain" description="RING-type" evidence="3">
    <location>
        <begin position="194"/>
        <end position="232"/>
    </location>
</feature>
<dbReference type="InterPro" id="IPR001841">
    <property type="entry name" value="Znf_RING"/>
</dbReference>
<keyword evidence="1" id="KW-0479">Metal-binding</keyword>
<evidence type="ECO:0000256" key="2">
    <source>
        <dbReference type="SAM" id="MobiDB-lite"/>
    </source>
</evidence>
<dbReference type="Gene3D" id="3.30.40.10">
    <property type="entry name" value="Zinc/RING finger domain, C3HC4 (zinc finger)"/>
    <property type="match status" value="1"/>
</dbReference>
<dbReference type="SMART" id="SM00184">
    <property type="entry name" value="RING"/>
    <property type="match status" value="1"/>
</dbReference>
<evidence type="ECO:0000313" key="4">
    <source>
        <dbReference type="EMBL" id="KAK3036981.1"/>
    </source>
</evidence>